<feature type="binding site" evidence="6">
    <location>
        <position position="102"/>
    </location>
    <ligand>
        <name>Mn(2+)</name>
        <dbReference type="ChEBI" id="CHEBI:29035"/>
        <label>2</label>
    </ligand>
</feature>
<comment type="cofactor">
    <cofactor evidence="6">
        <name>Mn(2+)</name>
        <dbReference type="ChEBI" id="CHEBI:29035"/>
    </cofactor>
    <text evidence="6">The Mn(2+) ion enhances activity.</text>
</comment>
<dbReference type="PANTHER" id="PTHR11014">
    <property type="entry name" value="PEPTIDASE M20 FAMILY MEMBER"/>
    <property type="match status" value="1"/>
</dbReference>
<feature type="domain" description="Peptidase M20 dimerisation" evidence="7">
    <location>
        <begin position="182"/>
        <end position="275"/>
    </location>
</feature>
<evidence type="ECO:0000256" key="1">
    <source>
        <dbReference type="ARBA" id="ARBA00022605"/>
    </source>
</evidence>
<evidence type="ECO:0000256" key="6">
    <source>
        <dbReference type="PIRSR" id="PIRSR005962-1"/>
    </source>
</evidence>
<feature type="active site" description="Proton acceptor" evidence="5">
    <location>
        <position position="134"/>
    </location>
</feature>
<comment type="pathway">
    <text evidence="5">Amino-acid biosynthesis; L-lysine biosynthesis via DAP pathway; LL-2,6-diaminopimelate from (S)-tetrahydrodipicolinate (acetylase route): step 3/3.</text>
</comment>
<comment type="catalytic activity">
    <reaction evidence="5">
        <text>N-acetyl-(2S,6S)-2,6-diaminopimelate + H2O = (2S,6S)-2,6-diaminopimelate + acetate</text>
        <dbReference type="Rhea" id="RHEA:20405"/>
        <dbReference type="ChEBI" id="CHEBI:15377"/>
        <dbReference type="ChEBI" id="CHEBI:30089"/>
        <dbReference type="ChEBI" id="CHEBI:57609"/>
        <dbReference type="ChEBI" id="CHEBI:58767"/>
        <dbReference type="EC" id="3.5.1.47"/>
    </reaction>
</comment>
<dbReference type="EMBL" id="AP026802">
    <property type="protein sequence ID" value="BDR59082.1"/>
    <property type="molecule type" value="Genomic_DNA"/>
</dbReference>
<dbReference type="InterPro" id="IPR011650">
    <property type="entry name" value="Peptidase_M20_dimer"/>
</dbReference>
<dbReference type="EC" id="3.5.1.47" evidence="5"/>
<keyword evidence="6" id="KW-0479">Metal-binding</keyword>
<dbReference type="HAMAP" id="MF_01692">
    <property type="entry name" value="DapEL"/>
    <property type="match status" value="1"/>
</dbReference>
<dbReference type="AlphaFoldDB" id="A0AAU9DPJ1"/>
<dbReference type="Pfam" id="PF01546">
    <property type="entry name" value="Peptidase_M20"/>
    <property type="match status" value="1"/>
</dbReference>
<reference evidence="8 9" key="1">
    <citation type="journal article" date="2023" name="Microbiol. Spectr.">
        <title>Symbiosis of Carpenter Bees with Uncharacterized Lactic Acid Bacteria Showing NAD Auxotrophy.</title>
        <authorList>
            <person name="Kawasaki S."/>
            <person name="Ozawa K."/>
            <person name="Mori T."/>
            <person name="Yamamoto A."/>
            <person name="Ito M."/>
            <person name="Ohkuma M."/>
            <person name="Sakamoto M."/>
            <person name="Matsutani M."/>
        </authorList>
    </citation>
    <scope>NUCLEOTIDE SEQUENCE [LARGE SCALE GENOMIC DNA]</scope>
    <source>
        <strain evidence="8 9">XA3</strain>
    </source>
</reference>
<dbReference type="GO" id="GO:0050118">
    <property type="term" value="F:N-acetyldiaminopimelate deacetylase activity"/>
    <property type="evidence" value="ECO:0007669"/>
    <property type="project" value="UniProtKB-UniRule"/>
</dbReference>
<dbReference type="PANTHER" id="PTHR11014:SF98">
    <property type="entry name" value="N-ACETYLDIAMINOPIMELATE DEACETYLASE"/>
    <property type="match status" value="1"/>
</dbReference>
<evidence type="ECO:0000256" key="3">
    <source>
        <dbReference type="ARBA" id="ARBA00022915"/>
    </source>
</evidence>
<dbReference type="CDD" id="cd05670">
    <property type="entry name" value="M20_Acy1_YkuR-like"/>
    <property type="match status" value="1"/>
</dbReference>
<dbReference type="Gene3D" id="3.40.630.10">
    <property type="entry name" value="Zn peptidases"/>
    <property type="match status" value="1"/>
</dbReference>
<accession>A0AAU9DPJ1</accession>
<dbReference type="InterPro" id="IPR036264">
    <property type="entry name" value="Bact_exopeptidase_dim_dom"/>
</dbReference>
<feature type="binding site" evidence="6">
    <location>
        <position position="134"/>
    </location>
    <ligand>
        <name>Mn(2+)</name>
        <dbReference type="ChEBI" id="CHEBI:29035"/>
        <label>2</label>
    </ligand>
</feature>
<feature type="binding site" evidence="6">
    <location>
        <position position="100"/>
    </location>
    <ligand>
        <name>Mn(2+)</name>
        <dbReference type="ChEBI" id="CHEBI:29035"/>
        <label>2</label>
    </ligand>
</feature>
<keyword evidence="6" id="KW-0464">Manganese</keyword>
<feature type="active site" evidence="5">
    <location>
        <position position="75"/>
    </location>
</feature>
<comment type="function">
    <text evidence="5">Catalyzes the conversion of N-acetyl-diaminopimelate to diaminopimelate and acetate.</text>
</comment>
<gene>
    <name evidence="8" type="ORF">XA3_15230</name>
</gene>
<dbReference type="Gene3D" id="3.30.70.360">
    <property type="match status" value="1"/>
</dbReference>
<dbReference type="SUPFAM" id="SSF53187">
    <property type="entry name" value="Zn-dependent exopeptidases"/>
    <property type="match status" value="1"/>
</dbReference>
<dbReference type="Proteomes" id="UP001321861">
    <property type="component" value="Chromosome"/>
</dbReference>
<protein>
    <recommendedName>
        <fullName evidence="5">N-acetyldiaminopimelate deacetylase</fullName>
        <ecNumber evidence="5">3.5.1.47</ecNumber>
    </recommendedName>
</protein>
<dbReference type="RefSeq" id="WP_317634893.1">
    <property type="nucleotide sequence ID" value="NZ_AP026802.1"/>
</dbReference>
<dbReference type="GO" id="GO:0019877">
    <property type="term" value="P:diaminopimelate biosynthetic process"/>
    <property type="evidence" value="ECO:0007669"/>
    <property type="project" value="UniProtKB-UniRule"/>
</dbReference>
<dbReference type="PIRSF" id="PIRSF005962">
    <property type="entry name" value="Pept_M20D_amidohydro"/>
    <property type="match status" value="1"/>
</dbReference>
<feature type="binding site" evidence="6">
    <location>
        <position position="355"/>
    </location>
    <ligand>
        <name>Mn(2+)</name>
        <dbReference type="ChEBI" id="CHEBI:29035"/>
        <label>2</label>
    </ligand>
</feature>
<dbReference type="NCBIfam" id="TIGR01891">
    <property type="entry name" value="amidohydrolases"/>
    <property type="match status" value="1"/>
</dbReference>
<evidence type="ECO:0000313" key="9">
    <source>
        <dbReference type="Proteomes" id="UP001321861"/>
    </source>
</evidence>
<evidence type="ECO:0000259" key="7">
    <source>
        <dbReference type="Pfam" id="PF07687"/>
    </source>
</evidence>
<keyword evidence="1 5" id="KW-0028">Amino-acid biosynthesis</keyword>
<dbReference type="InterPro" id="IPR017439">
    <property type="entry name" value="Amidohydrolase"/>
</dbReference>
<dbReference type="InterPro" id="IPR023905">
    <property type="entry name" value="AcetylDAP_deacetylase"/>
</dbReference>
<dbReference type="GO" id="GO:0009089">
    <property type="term" value="P:lysine biosynthetic process via diaminopimelate"/>
    <property type="evidence" value="ECO:0007669"/>
    <property type="project" value="UniProtKB-UniRule"/>
</dbReference>
<dbReference type="Pfam" id="PF07687">
    <property type="entry name" value="M20_dimer"/>
    <property type="match status" value="1"/>
</dbReference>
<proteinExistence type="inferred from homology"/>
<name>A0AAU9DPJ1_9LACO</name>
<dbReference type="FunFam" id="3.30.70.360:FF:000001">
    <property type="entry name" value="N-acetyldiaminopimelate deacetylase"/>
    <property type="match status" value="1"/>
</dbReference>
<organism evidence="8 9">
    <name type="scientific">Xylocopilactobacillus apicola</name>
    <dbReference type="NCBI Taxonomy" id="2932184"/>
    <lineage>
        <taxon>Bacteria</taxon>
        <taxon>Bacillati</taxon>
        <taxon>Bacillota</taxon>
        <taxon>Bacilli</taxon>
        <taxon>Lactobacillales</taxon>
        <taxon>Lactobacillaceae</taxon>
        <taxon>Xylocopilactobacillus</taxon>
    </lineage>
</organism>
<keyword evidence="2 5" id="KW-0378">Hydrolase</keyword>
<evidence type="ECO:0000256" key="5">
    <source>
        <dbReference type="HAMAP-Rule" id="MF_01692"/>
    </source>
</evidence>
<dbReference type="SUPFAM" id="SSF55031">
    <property type="entry name" value="Bacterial exopeptidase dimerisation domain"/>
    <property type="match status" value="1"/>
</dbReference>
<evidence type="ECO:0000256" key="2">
    <source>
        <dbReference type="ARBA" id="ARBA00022801"/>
    </source>
</evidence>
<keyword evidence="3 5" id="KW-0220">Diaminopimelate biosynthesis</keyword>
<dbReference type="InterPro" id="IPR002933">
    <property type="entry name" value="Peptidase_M20"/>
</dbReference>
<evidence type="ECO:0000256" key="4">
    <source>
        <dbReference type="ARBA" id="ARBA00023154"/>
    </source>
</evidence>
<dbReference type="KEGG" id="xap:XA3_15230"/>
<evidence type="ECO:0000313" key="8">
    <source>
        <dbReference type="EMBL" id="BDR59082.1"/>
    </source>
</evidence>
<keyword evidence="4 5" id="KW-0457">Lysine biosynthesis</keyword>
<keyword evidence="9" id="KW-1185">Reference proteome</keyword>
<comment type="similarity">
    <text evidence="5">Belongs to the peptidase M20A family. N-acetyldiaminopimelate deacetylase subfamily.</text>
</comment>
<dbReference type="GO" id="GO:0046872">
    <property type="term" value="F:metal ion binding"/>
    <property type="evidence" value="ECO:0007669"/>
    <property type="project" value="UniProtKB-KW"/>
</dbReference>
<feature type="binding site" evidence="6">
    <location>
        <position position="161"/>
    </location>
    <ligand>
        <name>Mn(2+)</name>
        <dbReference type="ChEBI" id="CHEBI:29035"/>
        <label>2</label>
    </ligand>
</feature>
<sequence length="388" mass="42887">MAVLTENELIEIRRHLHQNPELALKEFDTHRYLLEVIGKLNQKYLELKTIPELPTALLVRVIGSEPTKTIGYRTDIDALPVTEQTGLAYASKNPGVMHACGHDLHMTVALGILSYYSEYQPLDNLIFFFQPAEESENGGKLAYEQKVFTDKWRPDEIYALHVTPDLQAGTIGCRLGTLFAGTTEVNIDLIGKGGHAAYPQEANDMVVAAAQLINQIQTIVSRSINPIEGGVITIGRMSAGTIRNVIAGKAHLEGTIRGLTQKMILKIDERIKQVAAGIATSFNAEVKVELNQGGYLPVENDPILTEQFINYVSKNPDLNYVETEPAMTGEDFGYLLSKIPGTMCWLGVEDDSQLHSAAFTPKEAAIKAGVEAFIGFFNNRMEQKRRTK</sequence>